<dbReference type="SMART" id="SM00267">
    <property type="entry name" value="GGDEF"/>
    <property type="match status" value="1"/>
</dbReference>
<evidence type="ECO:0000313" key="4">
    <source>
        <dbReference type="EMBL" id="MDF1585330.1"/>
    </source>
</evidence>
<dbReference type="AlphaFoldDB" id="A0AAP3XQP7"/>
<keyword evidence="1" id="KW-0732">Signal</keyword>
<dbReference type="PROSITE" id="PS50883">
    <property type="entry name" value="EAL"/>
    <property type="match status" value="1"/>
</dbReference>
<dbReference type="SMART" id="SM00052">
    <property type="entry name" value="EAL"/>
    <property type="match status" value="1"/>
</dbReference>
<reference evidence="4 5" key="1">
    <citation type="submission" date="2023-03" db="EMBL/GenBank/DDBJ databases">
        <title>YIM 152171 draft genome.</title>
        <authorList>
            <person name="Yang Z."/>
        </authorList>
    </citation>
    <scope>NUCLEOTIDE SEQUENCE [LARGE SCALE GENOMIC DNA]</scope>
    <source>
        <strain evidence="4 5">YIM 152171</strain>
    </source>
</reference>
<sequence length="957" mass="104641">MLVRLALACLGLLWASGAPVAAEKVSLQLRWDHQAQFAGYYAALWQGFYEAAGIEVEIRRGVTPEGAPIDAVAEVAEGRATFGVGAANILTGNTQRAPLTVLASIFQDSPAALYALPGTPLFGPADLLRLRVARRAGDFIDLEMQAMLKAEGIDPAQVTPHPYSPGVDSLLEDRVDVVPGYTIGPPNAYGREVATLRMVRPRDFGIQFYGDSLFARRETAENKAALVERFLEASLEGWRWALEHPQEIAGRIAREFEPVVPLVDPLAFNKQQMAAVAELTHYPLVPVGNTSLARWRRMQEHLAQLGLMEVEALDEAFVFNPAAHARAQRERLNHQLRLGGGAFAVVVVLLGLWTGTLRRRVRAATASLVESREALQGALERIEGHVANTPLAVIEWSPVESAGGQQLRIRRWSGHASTMFGWSASEMVGRDVPAGELVESGQPLLGRLEGWGPGDRRRARVAVALRCRTRDGRQRHCRWHHSIVGHGPEGTVLSLIEDVTELVEAEQRIRDLALHDPLTGLPNRRMLADRLEQGFARARFSGRQMAVMLFDLDGFKQVNDTLGHEAGDELLHAVAGRMRDALPDVHTLARMGGDEFAILQTEVTAQQEVADLVDRLLARLAEPFSTTRGEARVGASFGVALFPEHGASSDELFRHADLALYRAKAEGKNRHVFYASNMAGEVQAQRSMEEGLRRALEEEEFELFYQPVIDLEQRRITGAEALLRWRHPKGGLVLPGSFIATAEALGLIKPIGAWVVRSACRQGRRWLDAGMPLKVAVNISAAQLQEPYLTATLREALEESGLPPQLLELEITESQFVDANSAAVLREAAALGLGIAIDDFGAGYSSLAYLTRLPVHRIKIDRAFIDGVGTSREAETLIRAVVGLGHSLGKRVVAEGIETEEQLVFLGEAGCNEGQGYLFGAPREVPRMDALLRERPTFAALGAARRGRGGLLARAGR</sequence>
<dbReference type="RefSeq" id="WP_327787746.1">
    <property type="nucleotide sequence ID" value="NZ_JARGEQ010000016.1"/>
</dbReference>
<dbReference type="SUPFAM" id="SSF55785">
    <property type="entry name" value="PYP-like sensor domain (PAS domain)"/>
    <property type="match status" value="1"/>
</dbReference>
<comment type="caution">
    <text evidence="4">The sequence shown here is derived from an EMBL/GenBank/DDBJ whole genome shotgun (WGS) entry which is preliminary data.</text>
</comment>
<feature type="domain" description="GGDEF" evidence="3">
    <location>
        <begin position="543"/>
        <end position="676"/>
    </location>
</feature>
<feature type="chain" id="PRO_5042915110" evidence="1">
    <location>
        <begin position="22"/>
        <end position="957"/>
    </location>
</feature>
<dbReference type="CDD" id="cd01949">
    <property type="entry name" value="GGDEF"/>
    <property type="match status" value="1"/>
</dbReference>
<dbReference type="PANTHER" id="PTHR44757:SF2">
    <property type="entry name" value="BIOFILM ARCHITECTURE MAINTENANCE PROTEIN MBAA"/>
    <property type="match status" value="1"/>
</dbReference>
<dbReference type="InterPro" id="IPR043128">
    <property type="entry name" value="Rev_trsase/Diguanyl_cyclase"/>
</dbReference>
<dbReference type="PANTHER" id="PTHR44757">
    <property type="entry name" value="DIGUANYLATE CYCLASE DGCP"/>
    <property type="match status" value="1"/>
</dbReference>
<dbReference type="CDD" id="cd01948">
    <property type="entry name" value="EAL"/>
    <property type="match status" value="1"/>
</dbReference>
<dbReference type="EMBL" id="JARGEQ010000016">
    <property type="protein sequence ID" value="MDF1585330.1"/>
    <property type="molecule type" value="Genomic_DNA"/>
</dbReference>
<dbReference type="Gene3D" id="3.30.70.270">
    <property type="match status" value="1"/>
</dbReference>
<dbReference type="Pfam" id="PF00990">
    <property type="entry name" value="GGDEF"/>
    <property type="match status" value="1"/>
</dbReference>
<dbReference type="Proteomes" id="UP001301140">
    <property type="component" value="Unassembled WGS sequence"/>
</dbReference>
<dbReference type="InterPro" id="IPR001633">
    <property type="entry name" value="EAL_dom"/>
</dbReference>
<feature type="signal peptide" evidence="1">
    <location>
        <begin position="1"/>
        <end position="21"/>
    </location>
</feature>
<evidence type="ECO:0000259" key="2">
    <source>
        <dbReference type="PROSITE" id="PS50883"/>
    </source>
</evidence>
<evidence type="ECO:0000259" key="3">
    <source>
        <dbReference type="PROSITE" id="PS50887"/>
    </source>
</evidence>
<name>A0AAP3XQP7_9PROT</name>
<protein>
    <submittedName>
        <fullName evidence="4">EAL domain-containing protein</fullName>
    </submittedName>
</protein>
<dbReference type="GO" id="GO:0003824">
    <property type="term" value="F:catalytic activity"/>
    <property type="evidence" value="ECO:0007669"/>
    <property type="project" value="UniProtKB-ARBA"/>
</dbReference>
<dbReference type="InterPro" id="IPR035919">
    <property type="entry name" value="EAL_sf"/>
</dbReference>
<dbReference type="InterPro" id="IPR052155">
    <property type="entry name" value="Biofilm_reg_signaling"/>
</dbReference>
<dbReference type="PROSITE" id="PS50887">
    <property type="entry name" value="GGDEF"/>
    <property type="match status" value="1"/>
</dbReference>
<dbReference type="NCBIfam" id="TIGR00254">
    <property type="entry name" value="GGDEF"/>
    <property type="match status" value="1"/>
</dbReference>
<dbReference type="InterPro" id="IPR000014">
    <property type="entry name" value="PAS"/>
</dbReference>
<dbReference type="InterPro" id="IPR035965">
    <property type="entry name" value="PAS-like_dom_sf"/>
</dbReference>
<dbReference type="Gene3D" id="3.30.450.20">
    <property type="entry name" value="PAS domain"/>
    <property type="match status" value="1"/>
</dbReference>
<dbReference type="Gene3D" id="3.20.20.450">
    <property type="entry name" value="EAL domain"/>
    <property type="match status" value="1"/>
</dbReference>
<accession>A0AAP3XQP7</accession>
<dbReference type="FunFam" id="3.30.70.270:FF:000001">
    <property type="entry name" value="Diguanylate cyclase domain protein"/>
    <property type="match status" value="1"/>
</dbReference>
<dbReference type="Pfam" id="PF00563">
    <property type="entry name" value="EAL"/>
    <property type="match status" value="1"/>
</dbReference>
<evidence type="ECO:0000256" key="1">
    <source>
        <dbReference type="SAM" id="SignalP"/>
    </source>
</evidence>
<organism evidence="4 5">
    <name type="scientific">Marinimicrococcus flavescens</name>
    <dbReference type="NCBI Taxonomy" id="3031815"/>
    <lineage>
        <taxon>Bacteria</taxon>
        <taxon>Pseudomonadati</taxon>
        <taxon>Pseudomonadota</taxon>
        <taxon>Alphaproteobacteria</taxon>
        <taxon>Geminicoccales</taxon>
        <taxon>Geminicoccaceae</taxon>
        <taxon>Marinimicrococcus</taxon>
    </lineage>
</organism>
<dbReference type="SUPFAM" id="SSF53850">
    <property type="entry name" value="Periplasmic binding protein-like II"/>
    <property type="match status" value="1"/>
</dbReference>
<evidence type="ECO:0000313" key="5">
    <source>
        <dbReference type="Proteomes" id="UP001301140"/>
    </source>
</evidence>
<dbReference type="SUPFAM" id="SSF55073">
    <property type="entry name" value="Nucleotide cyclase"/>
    <property type="match status" value="1"/>
</dbReference>
<dbReference type="Gene3D" id="3.40.190.10">
    <property type="entry name" value="Periplasmic binding protein-like II"/>
    <property type="match status" value="2"/>
</dbReference>
<gene>
    <name evidence="4" type="ORF">PZ740_02905</name>
</gene>
<dbReference type="InterPro" id="IPR029787">
    <property type="entry name" value="Nucleotide_cyclase"/>
</dbReference>
<feature type="domain" description="EAL" evidence="2">
    <location>
        <begin position="685"/>
        <end position="936"/>
    </location>
</feature>
<dbReference type="NCBIfam" id="TIGR00229">
    <property type="entry name" value="sensory_box"/>
    <property type="match status" value="1"/>
</dbReference>
<dbReference type="InterPro" id="IPR000160">
    <property type="entry name" value="GGDEF_dom"/>
</dbReference>
<keyword evidence="5" id="KW-1185">Reference proteome</keyword>
<dbReference type="Pfam" id="PF09084">
    <property type="entry name" value="NMT1"/>
    <property type="match status" value="1"/>
</dbReference>
<dbReference type="InterPro" id="IPR015168">
    <property type="entry name" value="SsuA/THI5"/>
</dbReference>
<dbReference type="SUPFAM" id="SSF141868">
    <property type="entry name" value="EAL domain-like"/>
    <property type="match status" value="1"/>
</dbReference>
<proteinExistence type="predicted"/>